<dbReference type="AlphaFoldDB" id="A0A511D3F0"/>
<dbReference type="EMBL" id="BJVI01000035">
    <property type="protein sequence ID" value="GEL19302.1"/>
    <property type="molecule type" value="Genomic_DNA"/>
</dbReference>
<dbReference type="STRING" id="1123024.GCA_000423625_02833"/>
<evidence type="ECO:0000313" key="2">
    <source>
        <dbReference type="Proteomes" id="UP000321328"/>
    </source>
</evidence>
<comment type="caution">
    <text evidence="1">The sequence shown here is derived from an EMBL/GenBank/DDBJ whole genome shotgun (WGS) entry which is preliminary data.</text>
</comment>
<organism evidence="1 2">
    <name type="scientific">Pseudonocardia asaccharolytica DSM 44247 = NBRC 16224</name>
    <dbReference type="NCBI Taxonomy" id="1123024"/>
    <lineage>
        <taxon>Bacteria</taxon>
        <taxon>Bacillati</taxon>
        <taxon>Actinomycetota</taxon>
        <taxon>Actinomycetes</taxon>
        <taxon>Pseudonocardiales</taxon>
        <taxon>Pseudonocardiaceae</taxon>
        <taxon>Pseudonocardia</taxon>
    </lineage>
</organism>
<name>A0A511D3F0_9PSEU</name>
<gene>
    <name evidence="1" type="ORF">PA7_31390</name>
</gene>
<proteinExistence type="predicted"/>
<reference evidence="1 2" key="1">
    <citation type="submission" date="2019-07" db="EMBL/GenBank/DDBJ databases">
        <title>Whole genome shotgun sequence of Pseudonocardia asaccharolytica NBRC 16224.</title>
        <authorList>
            <person name="Hosoyama A."/>
            <person name="Uohara A."/>
            <person name="Ohji S."/>
            <person name="Ichikawa N."/>
        </authorList>
    </citation>
    <scope>NUCLEOTIDE SEQUENCE [LARGE SCALE GENOMIC DNA]</scope>
    <source>
        <strain evidence="1 2">NBRC 16224</strain>
    </source>
</reference>
<protein>
    <submittedName>
        <fullName evidence="1">Uncharacterized protein</fullName>
    </submittedName>
</protein>
<sequence length="207" mass="22529">MSELLWKAVGRDYTSRGGVVWTVGETVTHPTSTRMVRDEPATYLSSSAEPGETLIGRDWPCRLLRVRPIGQVIDSDEWRFKRCALGYEVVAEVAAWRALGPNGRQVAALVARLGCLTAAEISAARDAARDAAWTAAVDAAWTAAVDAAWAAARDAARDAAAGLVVRDLLPDHHYRRLTDRVTAVIGPPESWPVPAWCDRPDDDEETP</sequence>
<accession>A0A511D3F0</accession>
<dbReference type="Proteomes" id="UP000321328">
    <property type="component" value="Unassembled WGS sequence"/>
</dbReference>
<keyword evidence="2" id="KW-1185">Reference proteome</keyword>
<dbReference type="RefSeq" id="WP_147201152.1">
    <property type="nucleotide sequence ID" value="NZ_BJVI01000035.1"/>
</dbReference>
<evidence type="ECO:0000313" key="1">
    <source>
        <dbReference type="EMBL" id="GEL19302.1"/>
    </source>
</evidence>